<dbReference type="EMBL" id="JAHHUM010001795">
    <property type="protein sequence ID" value="KAK5608619.1"/>
    <property type="molecule type" value="Genomic_DNA"/>
</dbReference>
<comment type="caution">
    <text evidence="2">The sequence shown here is derived from an EMBL/GenBank/DDBJ whole genome shotgun (WGS) entry which is preliminary data.</text>
</comment>
<name>A0AAV9RHY4_9TELE</name>
<dbReference type="AlphaFoldDB" id="A0AAV9RHY4"/>
<evidence type="ECO:0000256" key="1">
    <source>
        <dbReference type="SAM" id="MobiDB-lite"/>
    </source>
</evidence>
<evidence type="ECO:0000313" key="3">
    <source>
        <dbReference type="Proteomes" id="UP001311232"/>
    </source>
</evidence>
<dbReference type="Proteomes" id="UP001311232">
    <property type="component" value="Unassembled WGS sequence"/>
</dbReference>
<feature type="region of interest" description="Disordered" evidence="1">
    <location>
        <begin position="52"/>
        <end position="73"/>
    </location>
</feature>
<evidence type="ECO:0000313" key="2">
    <source>
        <dbReference type="EMBL" id="KAK5608619.1"/>
    </source>
</evidence>
<protein>
    <submittedName>
        <fullName evidence="2">Uncharacterized protein</fullName>
    </submittedName>
</protein>
<feature type="compositionally biased region" description="Polar residues" evidence="1">
    <location>
        <begin position="112"/>
        <end position="125"/>
    </location>
</feature>
<organism evidence="2 3">
    <name type="scientific">Crenichthys baileyi</name>
    <name type="common">White River springfish</name>
    <dbReference type="NCBI Taxonomy" id="28760"/>
    <lineage>
        <taxon>Eukaryota</taxon>
        <taxon>Metazoa</taxon>
        <taxon>Chordata</taxon>
        <taxon>Craniata</taxon>
        <taxon>Vertebrata</taxon>
        <taxon>Euteleostomi</taxon>
        <taxon>Actinopterygii</taxon>
        <taxon>Neopterygii</taxon>
        <taxon>Teleostei</taxon>
        <taxon>Neoteleostei</taxon>
        <taxon>Acanthomorphata</taxon>
        <taxon>Ovalentaria</taxon>
        <taxon>Atherinomorphae</taxon>
        <taxon>Cyprinodontiformes</taxon>
        <taxon>Goodeidae</taxon>
        <taxon>Crenichthys</taxon>
    </lineage>
</organism>
<keyword evidence="3" id="KW-1185">Reference proteome</keyword>
<gene>
    <name evidence="2" type="ORF">CRENBAI_022858</name>
</gene>
<sequence>MWAELQQRSCGLVWVKMDGTSEDCMGGAAANLGDSAVADEDMGLLPAALTSAGMETTSSPAEPQEGALAPCGGRRTWASLPYEGEEKMNIDEGDLFPDIESPTAIRQKLTAAKTSLQNSTASSRLPRQEGKEVRGASLMLICEVHRRRKHSVRNEQE</sequence>
<accession>A0AAV9RHY4</accession>
<feature type="region of interest" description="Disordered" evidence="1">
    <location>
        <begin position="112"/>
        <end position="132"/>
    </location>
</feature>
<proteinExistence type="predicted"/>
<reference evidence="2 3" key="1">
    <citation type="submission" date="2021-06" db="EMBL/GenBank/DDBJ databases">
        <authorList>
            <person name="Palmer J.M."/>
        </authorList>
    </citation>
    <scope>NUCLEOTIDE SEQUENCE [LARGE SCALE GENOMIC DNA]</scope>
    <source>
        <strain evidence="2 3">MEX-2019</strain>
        <tissue evidence="2">Muscle</tissue>
    </source>
</reference>